<feature type="transmembrane region" description="Helical" evidence="16">
    <location>
        <begin position="428"/>
        <end position="452"/>
    </location>
</feature>
<evidence type="ECO:0000256" key="3">
    <source>
        <dbReference type="ARBA" id="ARBA00010918"/>
    </source>
</evidence>
<evidence type="ECO:0000256" key="15">
    <source>
        <dbReference type="SAM" id="MobiDB-lite"/>
    </source>
</evidence>
<dbReference type="Pfam" id="PF04389">
    <property type="entry name" value="Peptidase_M28"/>
    <property type="match status" value="1"/>
</dbReference>
<accession>A0A067R1N3</accession>
<comment type="similarity">
    <text evidence="3">Belongs to the peptidase M28 family.</text>
</comment>
<reference evidence="20 21" key="1">
    <citation type="journal article" date="2014" name="Nat. Commun.">
        <title>Molecular traces of alternative social organization in a termite genome.</title>
        <authorList>
            <person name="Terrapon N."/>
            <person name="Li C."/>
            <person name="Robertson H.M."/>
            <person name="Ji L."/>
            <person name="Meng X."/>
            <person name="Booth W."/>
            <person name="Chen Z."/>
            <person name="Childers C.P."/>
            <person name="Glastad K.M."/>
            <person name="Gokhale K."/>
            <person name="Gowin J."/>
            <person name="Gronenberg W."/>
            <person name="Hermansen R.A."/>
            <person name="Hu H."/>
            <person name="Hunt B.G."/>
            <person name="Huylmans A.K."/>
            <person name="Khalil S.M."/>
            <person name="Mitchell R.D."/>
            <person name="Munoz-Torres M.C."/>
            <person name="Mustard J.A."/>
            <person name="Pan H."/>
            <person name="Reese J.T."/>
            <person name="Scharf M.E."/>
            <person name="Sun F."/>
            <person name="Vogel H."/>
            <person name="Xiao J."/>
            <person name="Yang W."/>
            <person name="Yang Z."/>
            <person name="Yang Z."/>
            <person name="Zhou J."/>
            <person name="Zhu J."/>
            <person name="Brent C.S."/>
            <person name="Elsik C.G."/>
            <person name="Goodisman M.A."/>
            <person name="Liberles D.A."/>
            <person name="Roe R.M."/>
            <person name="Vargo E.L."/>
            <person name="Vilcinskas A."/>
            <person name="Wang J."/>
            <person name="Bornberg-Bauer E."/>
            <person name="Korb J."/>
            <person name="Zhang G."/>
            <person name="Liebig J."/>
        </authorList>
    </citation>
    <scope>NUCLEOTIDE SEQUENCE [LARGE SCALE GENOMIC DNA]</scope>
    <source>
        <tissue evidence="20">Whole organism</tissue>
    </source>
</reference>
<evidence type="ECO:0000259" key="19">
    <source>
        <dbReference type="Pfam" id="PF22249"/>
    </source>
</evidence>
<dbReference type="InterPro" id="IPR053973">
    <property type="entry name" value="ERMP1-like_C"/>
</dbReference>
<evidence type="ECO:0000256" key="9">
    <source>
        <dbReference type="ARBA" id="ARBA00022833"/>
    </source>
</evidence>
<dbReference type="GO" id="GO:0046872">
    <property type="term" value="F:metal ion binding"/>
    <property type="evidence" value="ECO:0007669"/>
    <property type="project" value="UniProtKB-KW"/>
</dbReference>
<keyword evidence="9" id="KW-0862">Zinc</keyword>
<feature type="transmembrane region" description="Helical" evidence="16">
    <location>
        <begin position="505"/>
        <end position="525"/>
    </location>
</feature>
<evidence type="ECO:0000256" key="11">
    <source>
        <dbReference type="ARBA" id="ARBA00023049"/>
    </source>
</evidence>
<organism evidence="20 21">
    <name type="scientific">Zootermopsis nevadensis</name>
    <name type="common">Dampwood termite</name>
    <dbReference type="NCBI Taxonomy" id="136037"/>
    <lineage>
        <taxon>Eukaryota</taxon>
        <taxon>Metazoa</taxon>
        <taxon>Ecdysozoa</taxon>
        <taxon>Arthropoda</taxon>
        <taxon>Hexapoda</taxon>
        <taxon>Insecta</taxon>
        <taxon>Pterygota</taxon>
        <taxon>Neoptera</taxon>
        <taxon>Polyneoptera</taxon>
        <taxon>Dictyoptera</taxon>
        <taxon>Blattodea</taxon>
        <taxon>Blattoidea</taxon>
        <taxon>Termitoidae</taxon>
        <taxon>Termopsidae</taxon>
        <taxon>Zootermopsis</taxon>
    </lineage>
</organism>
<keyword evidence="8" id="KW-0256">Endoplasmic reticulum</keyword>
<feature type="domain" description="Peptidase M28" evidence="17">
    <location>
        <begin position="160"/>
        <end position="353"/>
    </location>
</feature>
<keyword evidence="10 16" id="KW-1133">Transmembrane helix</keyword>
<keyword evidence="21" id="KW-1185">Reference proteome</keyword>
<dbReference type="InterPro" id="IPR007484">
    <property type="entry name" value="Peptidase_M28"/>
</dbReference>
<dbReference type="EMBL" id="KK852779">
    <property type="protein sequence ID" value="KDR16698.1"/>
    <property type="molecule type" value="Genomic_DNA"/>
</dbReference>
<dbReference type="InterPro" id="IPR048024">
    <property type="entry name" value="Fxna-like_M28_dom"/>
</dbReference>
<proteinExistence type="inferred from homology"/>
<dbReference type="InParanoid" id="A0A067R1N3"/>
<feature type="region of interest" description="Disordered" evidence="15">
    <location>
        <begin position="1"/>
        <end position="26"/>
    </location>
</feature>
<dbReference type="GO" id="GO:0006508">
    <property type="term" value="P:proteolysis"/>
    <property type="evidence" value="ECO:0007669"/>
    <property type="project" value="UniProtKB-KW"/>
</dbReference>
<feature type="transmembrane region" description="Helical" evidence="16">
    <location>
        <begin position="557"/>
        <end position="589"/>
    </location>
</feature>
<evidence type="ECO:0000256" key="4">
    <source>
        <dbReference type="ARBA" id="ARBA00022670"/>
    </source>
</evidence>
<evidence type="ECO:0000256" key="13">
    <source>
        <dbReference type="ARBA" id="ARBA00023180"/>
    </source>
</evidence>
<evidence type="ECO:0000256" key="16">
    <source>
        <dbReference type="SAM" id="Phobius"/>
    </source>
</evidence>
<name>A0A067R1N3_ZOONE</name>
<feature type="transmembrane region" description="Helical" evidence="16">
    <location>
        <begin position="39"/>
        <end position="61"/>
    </location>
</feature>
<evidence type="ECO:0000259" key="17">
    <source>
        <dbReference type="Pfam" id="PF04389"/>
    </source>
</evidence>
<evidence type="ECO:0000256" key="10">
    <source>
        <dbReference type="ARBA" id="ARBA00022989"/>
    </source>
</evidence>
<dbReference type="InterPro" id="IPR045175">
    <property type="entry name" value="M28_fam"/>
</dbReference>
<feature type="transmembrane region" description="Helical" evidence="16">
    <location>
        <begin position="531"/>
        <end position="550"/>
    </location>
</feature>
<evidence type="ECO:0000256" key="12">
    <source>
        <dbReference type="ARBA" id="ARBA00023136"/>
    </source>
</evidence>
<dbReference type="Gene3D" id="3.40.630.10">
    <property type="entry name" value="Zn peptidases"/>
    <property type="match status" value="1"/>
</dbReference>
<comment type="subcellular location">
    <subcellularLocation>
        <location evidence="2">Endoplasmic reticulum membrane</location>
        <topology evidence="2">Multi-pass membrane protein</topology>
    </subcellularLocation>
</comment>
<feature type="compositionally biased region" description="Basic and acidic residues" evidence="15">
    <location>
        <begin position="1"/>
        <end position="13"/>
    </location>
</feature>
<keyword evidence="13" id="KW-0325">Glycoprotein</keyword>
<dbReference type="GO" id="GO:0005789">
    <property type="term" value="C:endoplasmic reticulum membrane"/>
    <property type="evidence" value="ECO:0007669"/>
    <property type="project" value="UniProtKB-SubCell"/>
</dbReference>
<evidence type="ECO:0000313" key="20">
    <source>
        <dbReference type="EMBL" id="KDR16698.1"/>
    </source>
</evidence>
<feature type="transmembrane region" description="Helical" evidence="16">
    <location>
        <begin position="390"/>
        <end position="407"/>
    </location>
</feature>
<feature type="domain" description="Endoplasmic reticulum metallopeptidase 1/1-A TM" evidence="19">
    <location>
        <begin position="425"/>
        <end position="646"/>
    </location>
</feature>
<dbReference type="eggNOG" id="KOG2194">
    <property type="taxonomic scope" value="Eukaryota"/>
</dbReference>
<feature type="transmembrane region" description="Helical" evidence="16">
    <location>
        <begin position="472"/>
        <end position="493"/>
    </location>
</feature>
<evidence type="ECO:0000256" key="14">
    <source>
        <dbReference type="ARBA" id="ARBA00078796"/>
    </source>
</evidence>
<protein>
    <recommendedName>
        <fullName evidence="14">FXNA-like protease</fullName>
    </recommendedName>
</protein>
<evidence type="ECO:0000256" key="7">
    <source>
        <dbReference type="ARBA" id="ARBA00022801"/>
    </source>
</evidence>
<gene>
    <name evidence="20" type="ORF">L798_09090</name>
</gene>
<dbReference type="STRING" id="136037.A0A067R1N3"/>
<evidence type="ECO:0000256" key="8">
    <source>
        <dbReference type="ARBA" id="ARBA00022824"/>
    </source>
</evidence>
<comment type="cofactor">
    <cofactor evidence="1">
        <name>Zn(2+)</name>
        <dbReference type="ChEBI" id="CHEBI:29105"/>
    </cofactor>
</comment>
<dbReference type="AlphaFoldDB" id="A0A067R1N3"/>
<dbReference type="InterPro" id="IPR053974">
    <property type="entry name" value="ERMP1_1-A_TM"/>
</dbReference>
<dbReference type="Pfam" id="PF22248">
    <property type="entry name" value="ERMP1_C"/>
    <property type="match status" value="1"/>
</dbReference>
<dbReference type="CDD" id="cd03875">
    <property type="entry name" value="M28_Fxna_like"/>
    <property type="match status" value="1"/>
</dbReference>
<dbReference type="SUPFAM" id="SSF53187">
    <property type="entry name" value="Zn-dependent exopeptidases"/>
    <property type="match status" value="1"/>
</dbReference>
<evidence type="ECO:0000256" key="1">
    <source>
        <dbReference type="ARBA" id="ARBA00001947"/>
    </source>
</evidence>
<evidence type="ECO:0000259" key="18">
    <source>
        <dbReference type="Pfam" id="PF22248"/>
    </source>
</evidence>
<dbReference type="GO" id="GO:0008235">
    <property type="term" value="F:metalloexopeptidase activity"/>
    <property type="evidence" value="ECO:0007669"/>
    <property type="project" value="InterPro"/>
</dbReference>
<dbReference type="Pfam" id="PF22249">
    <property type="entry name" value="ERMP1-TM"/>
    <property type="match status" value="1"/>
</dbReference>
<evidence type="ECO:0000256" key="5">
    <source>
        <dbReference type="ARBA" id="ARBA00022692"/>
    </source>
</evidence>
<evidence type="ECO:0000256" key="6">
    <source>
        <dbReference type="ARBA" id="ARBA00022723"/>
    </source>
</evidence>
<evidence type="ECO:0000313" key="21">
    <source>
        <dbReference type="Proteomes" id="UP000027135"/>
    </source>
</evidence>
<dbReference type="PANTHER" id="PTHR12147">
    <property type="entry name" value="METALLOPEPTIDASE M28 FAMILY MEMBER"/>
    <property type="match status" value="1"/>
</dbReference>
<keyword evidence="11" id="KW-0482">Metalloprotease</keyword>
<dbReference type="OMA" id="WNNTIGA"/>
<keyword evidence="5 16" id="KW-0812">Transmembrane</keyword>
<dbReference type="Proteomes" id="UP000027135">
    <property type="component" value="Unassembled WGS sequence"/>
</dbReference>
<keyword evidence="6" id="KW-0479">Metal-binding</keyword>
<dbReference type="PANTHER" id="PTHR12147:SF22">
    <property type="entry name" value="ENDOPLASMIC RETICULUM METALLOPEPTIDASE 1"/>
    <property type="match status" value="1"/>
</dbReference>
<feature type="transmembrane region" description="Helical" evidence="16">
    <location>
        <begin position="631"/>
        <end position="653"/>
    </location>
</feature>
<dbReference type="FunCoup" id="A0A067R1N3">
    <property type="interactions" value="812"/>
</dbReference>
<feature type="transmembrane region" description="Helical" evidence="16">
    <location>
        <begin position="601"/>
        <end position="624"/>
    </location>
</feature>
<keyword evidence="7" id="KW-0378">Hydrolase</keyword>
<evidence type="ECO:0000256" key="2">
    <source>
        <dbReference type="ARBA" id="ARBA00004477"/>
    </source>
</evidence>
<keyword evidence="4" id="KW-0645">Protease</keyword>
<dbReference type="FunFam" id="3.40.630.10:FF:000008">
    <property type="entry name" value="Endoplasmic reticulum metallopeptidase 1"/>
    <property type="match status" value="1"/>
</dbReference>
<keyword evidence="12 16" id="KW-0472">Membrane</keyword>
<feature type="domain" description="Endoplasmic reticulum metallopeptidase 1-like C-terminal" evidence="18">
    <location>
        <begin position="662"/>
        <end position="887"/>
    </location>
</feature>
<sequence length="889" mass="99939">MEHGNIRLRLRNDENEDPPETYQPEQSRYSKPICNVIKLPTYAALVVFIIGVLLYGLAYALHYRLPTPLSLKDIGSHPDQFIAERSLNHLRQIAGYGSKPVGSYENEILAVEFLTREISFIMQRASPDQRISFDIQKCTGSYPLAYKPYGFTNYYSQVQNLLVKLSSNANSSSSLLINCHFDSVPTSPGGSDDGLNCAVMLEVLEILSRSKTPLKHNVIFLFNGAEESPLQASHGFITQHKWAHEVKAFINLEACGAGGRETLFQAGPNHPWLIQMYADSVPHPHGHVLGEDIFQSGLVPSDTDYRIFRDFGKIPGLDFAHAMNGYVYHTRYDNLHAIPTGTLQHTGDNLLALTKRIASSDILSNPQEYAAGRTVYFDVLGLFMVSYSETAGIILNVFIVVLSVYTVTKNIHTIKSGPGLNHTGYLKLFLLSCVIPAVGWLLAFVNVLLVALILDLFSSSMSWFTRPGLVFSLYYCPVLVCCMVFPLLLQKYINKQSPFVLGVQCRLYVNGVQCLWTILLLAGTISGIRSTFVFMILVLFPTLSSLMLNLSRWRNNLYMWLTVYISSTLPSVIFFLYHTVMGFGFFIPITGRIGPVKNPDFIIGILSALLCILSTSYVTPLIILVRRPWQVMAGAFGLHLLTILLVILTPLGFPYSANPSAPTPQRIYVFHTERMFHDLLGHVRFQDSGYWLVNLDRHSPHSVWSLIPEVAEAQPVGSTCEEQLMGGFPVFSPRVIEICEFTHWIPASPPVFHRPTNLELASEQNVSQTTTRLTFHIQGPDHMSVLLAPSVKLINWSFDAVITESGYKWENKSVYFINYAQGLTGIPFEFWIDLEVTKGPPSLRLDIAVIGQYINSHEYISEGFKTFLRKYPDWAHVTAWAATYKAWKF</sequence>